<gene>
    <name evidence="2" type="ORF">MRN67_14480</name>
</gene>
<protein>
    <submittedName>
        <fullName evidence="2">Glycosyltransferase</fullName>
        <ecNumber evidence="2">2.4.-.-</ecNumber>
    </submittedName>
</protein>
<dbReference type="GO" id="GO:0016757">
    <property type="term" value="F:glycosyltransferase activity"/>
    <property type="evidence" value="ECO:0007669"/>
    <property type="project" value="UniProtKB-KW"/>
</dbReference>
<dbReference type="AlphaFoldDB" id="A0AAU6VMB9"/>
<dbReference type="PANTHER" id="PTHR43685:SF11">
    <property type="entry name" value="GLYCOSYLTRANSFERASE TAGX-RELATED"/>
    <property type="match status" value="1"/>
</dbReference>
<name>A0AAU6VMB9_UNCXX</name>
<keyword evidence="2" id="KW-0808">Transferase</keyword>
<proteinExistence type="predicted"/>
<organism evidence="2">
    <name type="scientific">bacterium 19CA01SA08</name>
    <dbReference type="NCBI Taxonomy" id="2920574"/>
    <lineage>
        <taxon>Bacteria</taxon>
    </lineage>
</organism>
<accession>A0AAU6VMB9</accession>
<dbReference type="Gene3D" id="3.90.550.10">
    <property type="entry name" value="Spore Coat Polysaccharide Biosynthesis Protein SpsA, Chain A"/>
    <property type="match status" value="1"/>
</dbReference>
<dbReference type="Pfam" id="PF00535">
    <property type="entry name" value="Glycos_transf_2"/>
    <property type="match status" value="1"/>
</dbReference>
<dbReference type="InterPro" id="IPR001173">
    <property type="entry name" value="Glyco_trans_2-like"/>
</dbReference>
<dbReference type="EMBL" id="CP095355">
    <property type="protein sequence ID" value="XAG87476.1"/>
    <property type="molecule type" value="Genomic_DNA"/>
</dbReference>
<dbReference type="InterPro" id="IPR050834">
    <property type="entry name" value="Glycosyltransf_2"/>
</dbReference>
<dbReference type="SUPFAM" id="SSF53448">
    <property type="entry name" value="Nucleotide-diphospho-sugar transferases"/>
    <property type="match status" value="1"/>
</dbReference>
<dbReference type="EC" id="2.4.-.-" evidence="2"/>
<reference evidence="2" key="1">
    <citation type="submission" date="2022-03" db="EMBL/GenBank/DDBJ databases">
        <title>Sea Food Isolates.</title>
        <authorList>
            <person name="Li c."/>
        </authorList>
    </citation>
    <scope>NUCLEOTIDE SEQUENCE</scope>
    <source>
        <strain evidence="2">19CA01SA08</strain>
    </source>
</reference>
<dbReference type="InterPro" id="IPR029044">
    <property type="entry name" value="Nucleotide-diphossugar_trans"/>
</dbReference>
<sequence length="229" mass="26042">MATYNGESYIEEQLNSILEQLGEFDEVVICDDCSSDNTINVINSIGDTRVKVFSNEENLGYIRNFIKSITLAKGEVIFLADQDDIWIKGRLALMLKELEVSGKMVVVGNYDCFNQLDGEIFKPNINLSSKSNGSYLKNILTIFKGGIPYFGCCMAFTKGFKEILLNKCSYEISHDIMIALIGNRFGCIHHIERPVLLRRIHGLNVTNSNRPLRDKLMTRLKWLSFILRV</sequence>
<keyword evidence="2" id="KW-0328">Glycosyltransferase</keyword>
<evidence type="ECO:0000313" key="2">
    <source>
        <dbReference type="EMBL" id="XAG87476.1"/>
    </source>
</evidence>
<evidence type="ECO:0000259" key="1">
    <source>
        <dbReference type="Pfam" id="PF00535"/>
    </source>
</evidence>
<dbReference type="PANTHER" id="PTHR43685">
    <property type="entry name" value="GLYCOSYLTRANSFERASE"/>
    <property type="match status" value="1"/>
</dbReference>
<feature type="domain" description="Glycosyltransferase 2-like" evidence="1">
    <location>
        <begin position="1"/>
        <end position="158"/>
    </location>
</feature>